<sequence>MSAGASNGIAPSVAVTDSLRVLAHPPTHHELTLHDLNGSQFSRGTLPSSYLTMPSAAADHHRALQAIKDLTASPEFQSVGDSFAADFSAYADEPLFDDDDDDYPEPELEHDDSPSPHDTPYTPYLTTPLLDMEHDLGPAGPYTIQETELAGQLLALPCDISEAVPVADSKPPVPPPMPTEKLLVFSPSTPMLDSFDAFPSTAPVIPPPPARSTGTRRLPYATGTRKGITPADLIPRDAPTQRRTYRTPSATSRKAVPASLSRKRLHSSAFGHEDDYEAQSALQKIVDKRRSNTLAARDSRRRKVEHILNLEATVDELKTEVGVWRERANMAQALLKAHGVMLDFGDAYLSLLD</sequence>
<dbReference type="InterPro" id="IPR046347">
    <property type="entry name" value="bZIP_sf"/>
</dbReference>
<feature type="region of interest" description="Disordered" evidence="1">
    <location>
        <begin position="94"/>
        <end position="124"/>
    </location>
</feature>
<feature type="compositionally biased region" description="Acidic residues" evidence="1">
    <location>
        <begin position="94"/>
        <end position="110"/>
    </location>
</feature>
<organism evidence="3 4">
    <name type="scientific">Mycena indigotica</name>
    <dbReference type="NCBI Taxonomy" id="2126181"/>
    <lineage>
        <taxon>Eukaryota</taxon>
        <taxon>Fungi</taxon>
        <taxon>Dikarya</taxon>
        <taxon>Basidiomycota</taxon>
        <taxon>Agaricomycotina</taxon>
        <taxon>Agaricomycetes</taxon>
        <taxon>Agaricomycetidae</taxon>
        <taxon>Agaricales</taxon>
        <taxon>Marasmiineae</taxon>
        <taxon>Mycenaceae</taxon>
        <taxon>Mycena</taxon>
    </lineage>
</organism>
<gene>
    <name evidence="3" type="ORF">MIND_00802500</name>
</gene>
<name>A0A8H6SFG6_9AGAR</name>
<dbReference type="InterPro" id="IPR004827">
    <property type="entry name" value="bZIP"/>
</dbReference>
<dbReference type="Gene3D" id="3.30.160.60">
    <property type="entry name" value="Classic Zinc Finger"/>
    <property type="match status" value="1"/>
</dbReference>
<keyword evidence="4" id="KW-1185">Reference proteome</keyword>
<dbReference type="Proteomes" id="UP000636479">
    <property type="component" value="Unassembled WGS sequence"/>
</dbReference>
<evidence type="ECO:0000313" key="3">
    <source>
        <dbReference type="EMBL" id="KAF7298558.1"/>
    </source>
</evidence>
<dbReference type="RefSeq" id="XP_037217946.1">
    <property type="nucleotide sequence ID" value="XM_037364704.1"/>
</dbReference>
<evidence type="ECO:0000313" key="4">
    <source>
        <dbReference type="Proteomes" id="UP000636479"/>
    </source>
</evidence>
<dbReference type="EMBL" id="JACAZF010000007">
    <property type="protein sequence ID" value="KAF7298558.1"/>
    <property type="molecule type" value="Genomic_DNA"/>
</dbReference>
<accession>A0A8H6SFG6</accession>
<evidence type="ECO:0000259" key="2">
    <source>
        <dbReference type="SMART" id="SM00338"/>
    </source>
</evidence>
<evidence type="ECO:0000256" key="1">
    <source>
        <dbReference type="SAM" id="MobiDB-lite"/>
    </source>
</evidence>
<feature type="domain" description="BZIP" evidence="2">
    <location>
        <begin position="280"/>
        <end position="344"/>
    </location>
</feature>
<dbReference type="GO" id="GO:0003700">
    <property type="term" value="F:DNA-binding transcription factor activity"/>
    <property type="evidence" value="ECO:0007669"/>
    <property type="project" value="InterPro"/>
</dbReference>
<dbReference type="AlphaFoldDB" id="A0A8H6SFG6"/>
<protein>
    <submittedName>
        <fullName evidence="3">BZIP domain-containing protein</fullName>
    </submittedName>
</protein>
<dbReference type="GeneID" id="59347220"/>
<dbReference type="OrthoDB" id="2257100at2759"/>
<dbReference type="SMART" id="SM00338">
    <property type="entry name" value="BRLZ"/>
    <property type="match status" value="1"/>
</dbReference>
<comment type="caution">
    <text evidence="3">The sequence shown here is derived from an EMBL/GenBank/DDBJ whole genome shotgun (WGS) entry which is preliminary data.</text>
</comment>
<reference evidence="3" key="1">
    <citation type="submission" date="2020-05" db="EMBL/GenBank/DDBJ databases">
        <title>Mycena genomes resolve the evolution of fungal bioluminescence.</title>
        <authorList>
            <person name="Tsai I.J."/>
        </authorList>
    </citation>
    <scope>NUCLEOTIDE SEQUENCE</scope>
    <source>
        <strain evidence="3">171206Taipei</strain>
    </source>
</reference>
<feature type="region of interest" description="Disordered" evidence="1">
    <location>
        <begin position="203"/>
        <end position="255"/>
    </location>
</feature>
<dbReference type="CDD" id="cd12193">
    <property type="entry name" value="bZIP_GCN4"/>
    <property type="match status" value="1"/>
</dbReference>
<dbReference type="SUPFAM" id="SSF57959">
    <property type="entry name" value="Leucine zipper domain"/>
    <property type="match status" value="1"/>
</dbReference>
<proteinExistence type="predicted"/>